<dbReference type="InterPro" id="IPR029441">
    <property type="entry name" value="Cass2"/>
</dbReference>
<dbReference type="GO" id="GO:0043565">
    <property type="term" value="F:sequence-specific DNA binding"/>
    <property type="evidence" value="ECO:0007669"/>
    <property type="project" value="InterPro"/>
</dbReference>
<dbReference type="RefSeq" id="WP_213165742.1">
    <property type="nucleotide sequence ID" value="NZ_CP058559.1"/>
</dbReference>
<protein>
    <submittedName>
        <fullName evidence="5">AraC family transcriptional regulator</fullName>
    </submittedName>
</protein>
<dbReference type="InterPro" id="IPR011256">
    <property type="entry name" value="Reg_factor_effector_dom_sf"/>
</dbReference>
<dbReference type="KEGG" id="acae:HYG86_11700"/>
<evidence type="ECO:0000313" key="5">
    <source>
        <dbReference type="EMBL" id="QNO15380.1"/>
    </source>
</evidence>
<dbReference type="EMBL" id="CP058559">
    <property type="protein sequence ID" value="QNO15380.1"/>
    <property type="molecule type" value="Genomic_DNA"/>
</dbReference>
<dbReference type="PANTHER" id="PTHR47504">
    <property type="entry name" value="RIGHT ORIGIN-BINDING PROTEIN"/>
    <property type="match status" value="1"/>
</dbReference>
<evidence type="ECO:0000256" key="1">
    <source>
        <dbReference type="ARBA" id="ARBA00023015"/>
    </source>
</evidence>
<gene>
    <name evidence="5" type="ORF">HYG86_11700</name>
</gene>
<dbReference type="InterPro" id="IPR020449">
    <property type="entry name" value="Tscrpt_reg_AraC-type_HTH"/>
</dbReference>
<dbReference type="SMART" id="SM00871">
    <property type="entry name" value="AraC_E_bind"/>
    <property type="match status" value="1"/>
</dbReference>
<proteinExistence type="predicted"/>
<keyword evidence="6" id="KW-1185">Reference proteome</keyword>
<keyword evidence="1" id="KW-0805">Transcription regulation</keyword>
<evidence type="ECO:0000256" key="2">
    <source>
        <dbReference type="ARBA" id="ARBA00023125"/>
    </source>
</evidence>
<dbReference type="Gene3D" id="1.10.10.60">
    <property type="entry name" value="Homeodomain-like"/>
    <property type="match status" value="2"/>
</dbReference>
<dbReference type="Pfam" id="PF12833">
    <property type="entry name" value="HTH_18"/>
    <property type="match status" value="1"/>
</dbReference>
<keyword evidence="2" id="KW-0238">DNA-binding</keyword>
<dbReference type="GO" id="GO:0003700">
    <property type="term" value="F:DNA-binding transcription factor activity"/>
    <property type="evidence" value="ECO:0007669"/>
    <property type="project" value="InterPro"/>
</dbReference>
<sequence length="291" mass="34075">MSYYVNLQKAIDYIEYNLKNDVSLGQIAEVAGYSIPHFYRVFTAIVGCPVKEYVRKRKLSNAMFDIVTSRRSILDIAFDYGFESHEAFTRSFKLAYGMPPSGFRKVQAEPILYEKINLLTRNNEDEVVKVNPEIICKDERLLIGIASKINQRQNIKFELLSKIRNQYKSTLKSIENRIDTELYYAVYDYNPEDISKADDEINYTYLYCVEVSEYRDVPIGMLKKVLPQGKYAVFTYDTKNRTLNGRILKQPIYDYIDGIWLPNSGFKLAETPDYEVINEEQERIDYYISIK</sequence>
<dbReference type="PROSITE" id="PS00041">
    <property type="entry name" value="HTH_ARAC_FAMILY_1"/>
    <property type="match status" value="1"/>
</dbReference>
<keyword evidence="3" id="KW-0804">Transcription</keyword>
<dbReference type="PROSITE" id="PS01124">
    <property type="entry name" value="HTH_ARAC_FAMILY_2"/>
    <property type="match status" value="1"/>
</dbReference>
<dbReference type="Proteomes" id="UP000516160">
    <property type="component" value="Chromosome"/>
</dbReference>
<dbReference type="InterPro" id="IPR018062">
    <property type="entry name" value="HTH_AraC-typ_CS"/>
</dbReference>
<dbReference type="InterPro" id="IPR009057">
    <property type="entry name" value="Homeodomain-like_sf"/>
</dbReference>
<evidence type="ECO:0000259" key="4">
    <source>
        <dbReference type="PROSITE" id="PS01124"/>
    </source>
</evidence>
<evidence type="ECO:0000256" key="3">
    <source>
        <dbReference type="ARBA" id="ARBA00023163"/>
    </source>
</evidence>
<dbReference type="AlphaFoldDB" id="A0A7G9W9L8"/>
<dbReference type="SUPFAM" id="SSF46689">
    <property type="entry name" value="Homeodomain-like"/>
    <property type="match status" value="2"/>
</dbReference>
<dbReference type="SUPFAM" id="SSF55136">
    <property type="entry name" value="Probable bacterial effector-binding domain"/>
    <property type="match status" value="1"/>
</dbReference>
<dbReference type="Pfam" id="PF14526">
    <property type="entry name" value="Cass2"/>
    <property type="match status" value="1"/>
</dbReference>
<reference evidence="5 6" key="1">
    <citation type="submission" date="2020-07" db="EMBL/GenBank/DDBJ databases">
        <title>Alkalicella. sp. LB2 genome.</title>
        <authorList>
            <person name="Postec A."/>
            <person name="Quemeneur M."/>
        </authorList>
    </citation>
    <scope>NUCLEOTIDE SEQUENCE [LARGE SCALE GENOMIC DNA]</scope>
    <source>
        <strain evidence="5 6">LB2</strain>
    </source>
</reference>
<dbReference type="InterPro" id="IPR010499">
    <property type="entry name" value="AraC_E-bd"/>
</dbReference>
<dbReference type="InterPro" id="IPR018060">
    <property type="entry name" value="HTH_AraC"/>
</dbReference>
<dbReference type="PRINTS" id="PR00032">
    <property type="entry name" value="HTHARAC"/>
</dbReference>
<feature type="domain" description="HTH araC/xylS-type" evidence="4">
    <location>
        <begin position="8"/>
        <end position="106"/>
    </location>
</feature>
<organism evidence="5 6">
    <name type="scientific">Alkalicella caledoniensis</name>
    <dbReference type="NCBI Taxonomy" id="2731377"/>
    <lineage>
        <taxon>Bacteria</taxon>
        <taxon>Bacillati</taxon>
        <taxon>Bacillota</taxon>
        <taxon>Clostridia</taxon>
        <taxon>Eubacteriales</taxon>
        <taxon>Proteinivoracaceae</taxon>
        <taxon>Alkalicella</taxon>
    </lineage>
</organism>
<dbReference type="InterPro" id="IPR050959">
    <property type="entry name" value="MarA-like"/>
</dbReference>
<dbReference type="SMART" id="SM00342">
    <property type="entry name" value="HTH_ARAC"/>
    <property type="match status" value="1"/>
</dbReference>
<evidence type="ECO:0000313" key="6">
    <source>
        <dbReference type="Proteomes" id="UP000516160"/>
    </source>
</evidence>
<dbReference type="PANTHER" id="PTHR47504:SF5">
    <property type="entry name" value="RIGHT ORIGIN-BINDING PROTEIN"/>
    <property type="match status" value="1"/>
</dbReference>
<dbReference type="Gene3D" id="3.20.80.10">
    <property type="entry name" value="Regulatory factor, effector binding domain"/>
    <property type="match status" value="1"/>
</dbReference>
<name>A0A7G9W9L8_ALKCA</name>
<accession>A0A7G9W9L8</accession>